<dbReference type="EMBL" id="JAVRRT010000020">
    <property type="protein sequence ID" value="KAK5164306.1"/>
    <property type="molecule type" value="Genomic_DNA"/>
</dbReference>
<feature type="domain" description="Enoyl reductase (ER)" evidence="7">
    <location>
        <begin position="21"/>
        <end position="381"/>
    </location>
</feature>
<dbReference type="CDD" id="cd08278">
    <property type="entry name" value="benzyl_alcohol_DH"/>
    <property type="match status" value="1"/>
</dbReference>
<dbReference type="SUPFAM" id="SSF51735">
    <property type="entry name" value="NAD(P)-binding Rossmann-fold domains"/>
    <property type="match status" value="1"/>
</dbReference>
<keyword evidence="4 6" id="KW-0862">Zinc</keyword>
<dbReference type="RefSeq" id="XP_064654599.1">
    <property type="nucleotide sequence ID" value="XM_064807226.1"/>
</dbReference>
<keyword evidence="5" id="KW-0560">Oxidoreductase</keyword>
<dbReference type="PANTHER" id="PTHR43350:SF2">
    <property type="entry name" value="GROES-LIKE ZINC-BINDING ALCOHOL DEHYDROGENASE FAMILY PROTEIN"/>
    <property type="match status" value="1"/>
</dbReference>
<dbReference type="PANTHER" id="PTHR43350">
    <property type="entry name" value="NAD-DEPENDENT ALCOHOL DEHYDROGENASE"/>
    <property type="match status" value="1"/>
</dbReference>
<dbReference type="GeneID" id="89931331"/>
<dbReference type="InterPro" id="IPR011032">
    <property type="entry name" value="GroES-like_sf"/>
</dbReference>
<evidence type="ECO:0000313" key="8">
    <source>
        <dbReference type="EMBL" id="KAK5164306.1"/>
    </source>
</evidence>
<dbReference type="InterPro" id="IPR036291">
    <property type="entry name" value="NAD(P)-bd_dom_sf"/>
</dbReference>
<protein>
    <recommendedName>
        <fullName evidence="7">Enoyl reductase (ER) domain-containing protein</fullName>
    </recommendedName>
</protein>
<dbReference type="GO" id="GO:0016491">
    <property type="term" value="F:oxidoreductase activity"/>
    <property type="evidence" value="ECO:0007669"/>
    <property type="project" value="UniProtKB-KW"/>
</dbReference>
<dbReference type="PROSITE" id="PS00059">
    <property type="entry name" value="ADH_ZINC"/>
    <property type="match status" value="1"/>
</dbReference>
<dbReference type="InterPro" id="IPR002328">
    <property type="entry name" value="ADH_Zn_CS"/>
</dbReference>
<proteinExistence type="inferred from homology"/>
<dbReference type="InterPro" id="IPR020843">
    <property type="entry name" value="ER"/>
</dbReference>
<evidence type="ECO:0000313" key="9">
    <source>
        <dbReference type="Proteomes" id="UP001337655"/>
    </source>
</evidence>
<gene>
    <name evidence="8" type="ORF">LTR77_010001</name>
</gene>
<dbReference type="Proteomes" id="UP001337655">
    <property type="component" value="Unassembled WGS sequence"/>
</dbReference>
<comment type="cofactor">
    <cofactor evidence="1 6">
        <name>Zn(2+)</name>
        <dbReference type="ChEBI" id="CHEBI:29105"/>
    </cofactor>
</comment>
<dbReference type="AlphaFoldDB" id="A0AAV9NWX7"/>
<dbReference type="InterPro" id="IPR013154">
    <property type="entry name" value="ADH-like_N"/>
</dbReference>
<evidence type="ECO:0000256" key="5">
    <source>
        <dbReference type="ARBA" id="ARBA00023002"/>
    </source>
</evidence>
<name>A0AAV9NWX7_9PEZI</name>
<dbReference type="InterPro" id="IPR013149">
    <property type="entry name" value="ADH-like_C"/>
</dbReference>
<dbReference type="Gene3D" id="3.40.50.720">
    <property type="entry name" value="NAD(P)-binding Rossmann-like Domain"/>
    <property type="match status" value="1"/>
</dbReference>
<dbReference type="SUPFAM" id="SSF50129">
    <property type="entry name" value="GroES-like"/>
    <property type="match status" value="1"/>
</dbReference>
<evidence type="ECO:0000259" key="7">
    <source>
        <dbReference type="SMART" id="SM00829"/>
    </source>
</evidence>
<evidence type="ECO:0000256" key="2">
    <source>
        <dbReference type="ARBA" id="ARBA00008072"/>
    </source>
</evidence>
<evidence type="ECO:0000256" key="6">
    <source>
        <dbReference type="RuleBase" id="RU361277"/>
    </source>
</evidence>
<organism evidence="8 9">
    <name type="scientific">Saxophila tyrrhenica</name>
    <dbReference type="NCBI Taxonomy" id="1690608"/>
    <lineage>
        <taxon>Eukaryota</taxon>
        <taxon>Fungi</taxon>
        <taxon>Dikarya</taxon>
        <taxon>Ascomycota</taxon>
        <taxon>Pezizomycotina</taxon>
        <taxon>Dothideomycetes</taxon>
        <taxon>Dothideomycetidae</taxon>
        <taxon>Mycosphaerellales</taxon>
        <taxon>Extremaceae</taxon>
        <taxon>Saxophila</taxon>
    </lineage>
</organism>
<comment type="caution">
    <text evidence="8">The sequence shown here is derived from an EMBL/GenBank/DDBJ whole genome shotgun (WGS) entry which is preliminary data.</text>
</comment>
<evidence type="ECO:0000256" key="1">
    <source>
        <dbReference type="ARBA" id="ARBA00001947"/>
    </source>
</evidence>
<dbReference type="GO" id="GO:0008270">
    <property type="term" value="F:zinc ion binding"/>
    <property type="evidence" value="ECO:0007669"/>
    <property type="project" value="InterPro"/>
</dbReference>
<keyword evidence="9" id="KW-1185">Reference proteome</keyword>
<reference evidence="8 9" key="1">
    <citation type="submission" date="2023-08" db="EMBL/GenBank/DDBJ databases">
        <title>Black Yeasts Isolated from many extreme environments.</title>
        <authorList>
            <person name="Coleine C."/>
            <person name="Stajich J.E."/>
            <person name="Selbmann L."/>
        </authorList>
    </citation>
    <scope>NUCLEOTIDE SEQUENCE [LARGE SCALE GENOMIC DNA]</scope>
    <source>
        <strain evidence="8 9">CCFEE 5935</strain>
    </source>
</reference>
<accession>A0AAV9NWX7</accession>
<sequence length="383" mass="40952">MSTQSKAILASAPNYPDHSPGSNWSLENISVPNDLKDGELLVDMLASGICHTDLISTGVPGGTPGFPYPYVAGHEGSGYVKAVGPGVKKDIKVGDPVLLSFAHCGQCESCEQRHPAYCSAFFPLNIYPVEDVFKAEDDSGVAGKFFGQSSFAKLSVVKESSVLVVRDLVTDKEELKLFAPLGCGIQTGAGATLNVAKPEERDRVMILGVGGVGLSALMAAKMLGCEQIIAVDRVKSRLELAKSLGATHSIDTTGVEDLTATFKEITGGRGPTVVIDTSAYVPLMKAAYNSLAARGTFVFVGANLDPAFNMELGITQHMMNGTRLLGCAEGDSLPEEFIPQLIKYQREGKFQLDKISKFYKAEDFKNALHDMHTGEAIKPILTW</sequence>
<dbReference type="SMART" id="SM00829">
    <property type="entry name" value="PKS_ER"/>
    <property type="match status" value="1"/>
</dbReference>
<keyword evidence="3 6" id="KW-0479">Metal-binding</keyword>
<dbReference type="Pfam" id="PF08240">
    <property type="entry name" value="ADH_N"/>
    <property type="match status" value="1"/>
</dbReference>
<evidence type="ECO:0000256" key="3">
    <source>
        <dbReference type="ARBA" id="ARBA00022723"/>
    </source>
</evidence>
<evidence type="ECO:0000256" key="4">
    <source>
        <dbReference type="ARBA" id="ARBA00022833"/>
    </source>
</evidence>
<dbReference type="Gene3D" id="3.90.180.10">
    <property type="entry name" value="Medium-chain alcohol dehydrogenases, catalytic domain"/>
    <property type="match status" value="1"/>
</dbReference>
<comment type="similarity">
    <text evidence="2 6">Belongs to the zinc-containing alcohol dehydrogenase family.</text>
</comment>
<dbReference type="Pfam" id="PF00107">
    <property type="entry name" value="ADH_zinc_N"/>
    <property type="match status" value="1"/>
</dbReference>